<sequence>MTEPRGVAIDRVFGPGRAAGREVARAIWLASAASVPDGVPAGAFVVDPERAQRCIDDLGTIVEDLQLGLLPLQRLMHVAPSEDGVSRNVARNAALMARRAETYVAAWAAQLEQTRDALSRQLAAYRDADEANAGRRG</sequence>
<evidence type="ECO:0000259" key="1">
    <source>
        <dbReference type="Pfam" id="PF00934"/>
    </source>
</evidence>
<dbReference type="Pfam" id="PF00934">
    <property type="entry name" value="PE"/>
    <property type="match status" value="1"/>
</dbReference>
<proteinExistence type="predicted"/>
<organism evidence="2 3">
    <name type="scientific">Pseudonocardia hispaniensis</name>
    <dbReference type="NCBI Taxonomy" id="904933"/>
    <lineage>
        <taxon>Bacteria</taxon>
        <taxon>Bacillati</taxon>
        <taxon>Actinomycetota</taxon>
        <taxon>Actinomycetes</taxon>
        <taxon>Pseudonocardiales</taxon>
        <taxon>Pseudonocardiaceae</taxon>
        <taxon>Pseudonocardia</taxon>
    </lineage>
</organism>
<dbReference type="Proteomes" id="UP001596302">
    <property type="component" value="Unassembled WGS sequence"/>
</dbReference>
<dbReference type="EMBL" id="JBHSQW010000009">
    <property type="protein sequence ID" value="MFC5993329.1"/>
    <property type="molecule type" value="Genomic_DNA"/>
</dbReference>
<accession>A0ABW1IXV0</accession>
<feature type="domain" description="PE" evidence="1">
    <location>
        <begin position="46"/>
        <end position="132"/>
    </location>
</feature>
<protein>
    <submittedName>
        <fullName evidence="2">PE domain-containing protein</fullName>
    </submittedName>
</protein>
<dbReference type="RefSeq" id="WP_379582786.1">
    <property type="nucleotide sequence ID" value="NZ_JBHSQW010000009.1"/>
</dbReference>
<name>A0ABW1IXV0_9PSEU</name>
<reference evidence="3" key="1">
    <citation type="journal article" date="2019" name="Int. J. Syst. Evol. Microbiol.">
        <title>The Global Catalogue of Microorganisms (GCM) 10K type strain sequencing project: providing services to taxonomists for standard genome sequencing and annotation.</title>
        <authorList>
            <consortium name="The Broad Institute Genomics Platform"/>
            <consortium name="The Broad Institute Genome Sequencing Center for Infectious Disease"/>
            <person name="Wu L."/>
            <person name="Ma J."/>
        </authorList>
    </citation>
    <scope>NUCLEOTIDE SEQUENCE [LARGE SCALE GENOMIC DNA]</scope>
    <source>
        <strain evidence="3">CCM 8391</strain>
    </source>
</reference>
<gene>
    <name evidence="2" type="ORF">ACFQE5_03770</name>
</gene>
<evidence type="ECO:0000313" key="3">
    <source>
        <dbReference type="Proteomes" id="UP001596302"/>
    </source>
</evidence>
<dbReference type="InterPro" id="IPR000084">
    <property type="entry name" value="PE-PGRS_N"/>
</dbReference>
<comment type="caution">
    <text evidence="2">The sequence shown here is derived from an EMBL/GenBank/DDBJ whole genome shotgun (WGS) entry which is preliminary data.</text>
</comment>
<evidence type="ECO:0000313" key="2">
    <source>
        <dbReference type="EMBL" id="MFC5993329.1"/>
    </source>
</evidence>
<keyword evidence="3" id="KW-1185">Reference proteome</keyword>